<dbReference type="AlphaFoldDB" id="A0A0A9BGH1"/>
<evidence type="ECO:0000313" key="1">
    <source>
        <dbReference type="EMBL" id="JAD60330.1"/>
    </source>
</evidence>
<name>A0A0A9BGH1_ARUDO</name>
<organism evidence="1">
    <name type="scientific">Arundo donax</name>
    <name type="common">Giant reed</name>
    <name type="synonym">Donax arundinaceus</name>
    <dbReference type="NCBI Taxonomy" id="35708"/>
    <lineage>
        <taxon>Eukaryota</taxon>
        <taxon>Viridiplantae</taxon>
        <taxon>Streptophyta</taxon>
        <taxon>Embryophyta</taxon>
        <taxon>Tracheophyta</taxon>
        <taxon>Spermatophyta</taxon>
        <taxon>Magnoliopsida</taxon>
        <taxon>Liliopsida</taxon>
        <taxon>Poales</taxon>
        <taxon>Poaceae</taxon>
        <taxon>PACMAD clade</taxon>
        <taxon>Arundinoideae</taxon>
        <taxon>Arundineae</taxon>
        <taxon>Arundo</taxon>
    </lineage>
</organism>
<dbReference type="EMBL" id="GBRH01237565">
    <property type="protein sequence ID" value="JAD60330.1"/>
    <property type="molecule type" value="Transcribed_RNA"/>
</dbReference>
<reference evidence="1" key="1">
    <citation type="submission" date="2014-09" db="EMBL/GenBank/DDBJ databases">
        <authorList>
            <person name="Magalhaes I.L.F."/>
            <person name="Oliveira U."/>
            <person name="Santos F.R."/>
            <person name="Vidigal T.H.D.A."/>
            <person name="Brescovit A.D."/>
            <person name="Santos A.J."/>
        </authorList>
    </citation>
    <scope>NUCLEOTIDE SEQUENCE</scope>
    <source>
        <tissue evidence="1">Shoot tissue taken approximately 20 cm above the soil surface</tissue>
    </source>
</reference>
<accession>A0A0A9BGH1</accession>
<reference evidence="1" key="2">
    <citation type="journal article" date="2015" name="Data Brief">
        <title>Shoot transcriptome of the giant reed, Arundo donax.</title>
        <authorList>
            <person name="Barrero R.A."/>
            <person name="Guerrero F.D."/>
            <person name="Moolhuijzen P."/>
            <person name="Goolsby J.A."/>
            <person name="Tidwell J."/>
            <person name="Bellgard S.E."/>
            <person name="Bellgard M.I."/>
        </authorList>
    </citation>
    <scope>NUCLEOTIDE SEQUENCE</scope>
    <source>
        <tissue evidence="1">Shoot tissue taken approximately 20 cm above the soil surface</tissue>
    </source>
</reference>
<sequence>MSAVYVTSSSATPSSDISRFISIAMSNSPSLQQPSMRVV</sequence>
<proteinExistence type="predicted"/>
<protein>
    <submittedName>
        <fullName evidence="1">Uncharacterized protein</fullName>
    </submittedName>
</protein>